<comment type="caution">
    <text evidence="1">The sequence shown here is derived from an EMBL/GenBank/DDBJ whole genome shotgun (WGS) entry which is preliminary data.</text>
</comment>
<organism evidence="1 2">
    <name type="scientific">Companilactobacillus kimchii</name>
    <dbReference type="NCBI Taxonomy" id="2801452"/>
    <lineage>
        <taxon>Bacteria</taxon>
        <taxon>Bacillati</taxon>
        <taxon>Bacillota</taxon>
        <taxon>Bacilli</taxon>
        <taxon>Lactobacillales</taxon>
        <taxon>Lactobacillaceae</taxon>
        <taxon>Companilactobacillus</taxon>
    </lineage>
</organism>
<evidence type="ECO:0000313" key="1">
    <source>
        <dbReference type="EMBL" id="OWF33315.1"/>
    </source>
</evidence>
<dbReference type="Gene3D" id="2.60.120.200">
    <property type="match status" value="1"/>
</dbReference>
<accession>A0A210P9Y3</accession>
<dbReference type="AlphaFoldDB" id="A0A210P9Y3"/>
<dbReference type="Proteomes" id="UP000196649">
    <property type="component" value="Unassembled WGS sequence"/>
</dbReference>
<reference evidence="1 2" key="1">
    <citation type="submission" date="2017-03" db="EMBL/GenBank/DDBJ databases">
        <title>Genome sequence of Lactobacillus kimchii KACC 12383.</title>
        <authorList>
            <person name="Chun J."/>
        </authorList>
    </citation>
    <scope>NUCLEOTIDE SEQUENCE [LARGE SCALE GENOMIC DNA]</scope>
    <source>
        <strain evidence="1 2">KACC 12383</strain>
    </source>
</reference>
<evidence type="ECO:0008006" key="3">
    <source>
        <dbReference type="Google" id="ProtNLM"/>
    </source>
</evidence>
<gene>
    <name evidence="1" type="ORF">LKACC12383_00920</name>
</gene>
<dbReference type="EMBL" id="MXAL01000004">
    <property type="protein sequence ID" value="OWF33315.1"/>
    <property type="molecule type" value="Genomic_DNA"/>
</dbReference>
<name>A0A210P9Y3_9LACO</name>
<proteinExistence type="predicted"/>
<protein>
    <recommendedName>
        <fullName evidence="3">Extracellular protein</fullName>
    </recommendedName>
</protein>
<sequence>MDYMDVFKVLKHLLIFFWIALLFCLIILSLATTTTITLANSTTEDQEAIDSAPPGLDIHKFFRISPPQKNVSDDPFINNNAQTTKNGQVLDLANGSGAYGAAWSDTSAGNYIDIRKDQTVSAWLYFGAATNNELLNGQGMALVLQNDPRGYNAMGAGYQGLGVYGYDKATTSYYYFTEGSPVVANRDYIASTAVKNSMALEFDSQINDVLSTRDEAPIQLLYKSGDLSNLYKGTYYYTLNGYDTKDTANRIPIPSTYPSNSSFGASGGYGHIAVTYPGLATSYALLPIGASNQSNSAWKGFTTAASIIHSGAKSAQLVDAGTDDNPIYWHHVTFTWKHAQDDKSAQIKYAFNDKYLDGTINNDSSTLSGYPRVDQTVDVDPSVFGSIKDNKLYWGFTGANGSSKGVYSKLVVFESIPALVHADAKTNITDNTLDKVITDDSTDKSIAHGDKLTINYDINYDTENSRVDWNNIAAEIDLPSNINYDSDSNGNIAAINYKNSLNGNTKTEYISGTNLTSQTLKFKLAENLGKVSNTAYTSANISINGTAENTTDHDIDVPEEPAKFSGENQISTTSTPEFTVAYQKNWLLTFKNPAPINIVYNDANENLNLPTHLSYDKNHHFKAEDPIRYDISVGNKTYTTSTQANSTDTSAIGTIPLRSIIGNDFWNIFKEKTTQKITVTATDKDDIKSNTVTYTVNVLQNKFLNVNASKDLDFQDVNYLSTNEYLKRKNGFSVSVTSLRNPWKLSVSTSEIKKGNVNFNGILVYKKKDGTVYDLTSEEVPIAENDVVSDQLVTTVISKDWTDNTGPLLKQTGISEAGKYSGTVTWYVTNSI</sequence>
<evidence type="ECO:0000313" key="2">
    <source>
        <dbReference type="Proteomes" id="UP000196649"/>
    </source>
</evidence>